<accession>A0A0P7GX73</accession>
<feature type="transmembrane region" description="Helical" evidence="1">
    <location>
        <begin position="79"/>
        <end position="107"/>
    </location>
</feature>
<dbReference type="EMBL" id="LGUC01000001">
    <property type="protein sequence ID" value="KPN30122.1"/>
    <property type="molecule type" value="Genomic_DNA"/>
</dbReference>
<keyword evidence="1" id="KW-0472">Membrane</keyword>
<dbReference type="STRING" id="699431.SY89_00844"/>
<proteinExistence type="predicted"/>
<evidence type="ECO:0000313" key="2">
    <source>
        <dbReference type="EMBL" id="KPN30122.1"/>
    </source>
</evidence>
<dbReference type="Pfam" id="PF24400">
    <property type="entry name" value="DUF7544"/>
    <property type="match status" value="1"/>
</dbReference>
<sequence>MTLYALQDIDDAIAATRSFLWPFDFGRWLKLAFVVFFLGGTGSANPAQFGNTTSSTTPSDPGQLPSLSEIVNSLTPTEWAIIGAIVGAIILIGVGFAFVGAVMEFVFVESIRRERVSIRSYWGSAGGRAAGCSASGWWSACSRWWSLAGRSPPRPGRS</sequence>
<protein>
    <submittedName>
        <fullName evidence="2">Uncharacterized protein</fullName>
    </submittedName>
</protein>
<gene>
    <name evidence="2" type="ORF">SY89_00844</name>
</gene>
<reference evidence="3" key="1">
    <citation type="submission" date="2013-11" db="EMBL/GenBank/DDBJ databases">
        <authorList>
            <person name="Hoang H.T."/>
            <person name="Killian M.L."/>
            <person name="Madson D.M."/>
            <person name="Arruda P.H.E."/>
            <person name="Sun D."/>
            <person name="Schwartz K.J."/>
            <person name="Yoon K."/>
        </authorList>
    </citation>
    <scope>NUCLEOTIDE SEQUENCE [LARGE SCALE GENOMIC DNA]</scope>
    <source>
        <strain evidence="3">CDK2</strain>
    </source>
</reference>
<dbReference type="Proteomes" id="UP000050535">
    <property type="component" value="Unassembled WGS sequence"/>
</dbReference>
<evidence type="ECO:0000256" key="1">
    <source>
        <dbReference type="SAM" id="Phobius"/>
    </source>
</evidence>
<keyword evidence="1" id="KW-0812">Transmembrane</keyword>
<name>A0A0P7GX73_9EURY</name>
<organism evidence="2 3">
    <name type="scientific">Halolamina pelagica</name>
    <dbReference type="NCBI Taxonomy" id="699431"/>
    <lineage>
        <taxon>Archaea</taxon>
        <taxon>Methanobacteriati</taxon>
        <taxon>Methanobacteriota</taxon>
        <taxon>Stenosarchaea group</taxon>
        <taxon>Halobacteria</taxon>
        <taxon>Halobacteriales</taxon>
        <taxon>Haloferacaceae</taxon>
    </lineage>
</organism>
<dbReference type="AlphaFoldDB" id="A0A0P7GX73"/>
<evidence type="ECO:0000313" key="3">
    <source>
        <dbReference type="Proteomes" id="UP000050535"/>
    </source>
</evidence>
<dbReference type="InterPro" id="IPR055966">
    <property type="entry name" value="DUF7544"/>
</dbReference>
<keyword evidence="3" id="KW-1185">Reference proteome</keyword>
<comment type="caution">
    <text evidence="2">The sequence shown here is derived from an EMBL/GenBank/DDBJ whole genome shotgun (WGS) entry which is preliminary data.</text>
</comment>
<keyword evidence="1" id="KW-1133">Transmembrane helix</keyword>